<proteinExistence type="predicted"/>
<name>A0A198ACN5_9BACL</name>
<dbReference type="STRING" id="1850517.A8708_26475"/>
<organism evidence="2 3">
    <name type="scientific">Paenibacillus oryzisoli</name>
    <dbReference type="NCBI Taxonomy" id="1850517"/>
    <lineage>
        <taxon>Bacteria</taxon>
        <taxon>Bacillati</taxon>
        <taxon>Bacillota</taxon>
        <taxon>Bacilli</taxon>
        <taxon>Bacillales</taxon>
        <taxon>Paenibacillaceae</taxon>
        <taxon>Paenibacillus</taxon>
    </lineage>
</organism>
<keyword evidence="3" id="KW-1185">Reference proteome</keyword>
<protein>
    <submittedName>
        <fullName evidence="2">Uncharacterized protein</fullName>
    </submittedName>
</protein>
<dbReference type="RefSeq" id="WP_068663657.1">
    <property type="nucleotide sequence ID" value="NZ_LYPB01000058.1"/>
</dbReference>
<evidence type="ECO:0000256" key="1">
    <source>
        <dbReference type="SAM" id="Coils"/>
    </source>
</evidence>
<feature type="coiled-coil region" evidence="1">
    <location>
        <begin position="111"/>
        <end position="212"/>
    </location>
</feature>
<dbReference type="AlphaFoldDB" id="A0A198ACN5"/>
<accession>A0A198ACN5</accession>
<comment type="caution">
    <text evidence="2">The sequence shown here is derived from an EMBL/GenBank/DDBJ whole genome shotgun (WGS) entry which is preliminary data.</text>
</comment>
<dbReference type="Proteomes" id="UP000078454">
    <property type="component" value="Unassembled WGS sequence"/>
</dbReference>
<sequence length="365" mass="40646">METAQQKVDRLQAELEALNNQSPRNEAAVNQTANALDEAKKELEQEQATQVKITQIQQAHEDRVTQSTDDFFNEIENLDISNGMTLRDVMIDESFYQSATISIKGLFQTGVDGLSQQIATLEGENSDLVSRLKKETEERQKAESEREQERLDHTQTQQYRTNLANLLEEAQKEIAQLQEQLKSATAGVKTTNTEEEQRKKAENDAKIKLERTIYNVIPDNPLFIKLYTVNLAATGESFTIPHYALKSYIVIQESEVSQFRADNGIAETTATSEDNAPVEQATETIQDSVTPEVPFPELPRAEAPEVPDVPAIGPVAEGQQSVEVPGQTVEERISALEQSNLDMQTWIDSIEKRVGKLDGGSQAVA</sequence>
<evidence type="ECO:0000313" key="3">
    <source>
        <dbReference type="Proteomes" id="UP000078454"/>
    </source>
</evidence>
<feature type="coiled-coil region" evidence="1">
    <location>
        <begin position="1"/>
        <end position="56"/>
    </location>
</feature>
<dbReference type="EMBL" id="LYPB01000058">
    <property type="protein sequence ID" value="OAS19259.1"/>
    <property type="molecule type" value="Genomic_DNA"/>
</dbReference>
<gene>
    <name evidence="2" type="ORF">A8708_26475</name>
</gene>
<reference evidence="2 3" key="1">
    <citation type="submission" date="2016-05" db="EMBL/GenBank/DDBJ databases">
        <title>Paenibacillus sp. 1ZS3-15 nov., isolated from the rhizosphere soil.</title>
        <authorList>
            <person name="Zhang X.X."/>
            <person name="Zhang J."/>
        </authorList>
    </citation>
    <scope>NUCLEOTIDE SEQUENCE [LARGE SCALE GENOMIC DNA]</scope>
    <source>
        <strain evidence="2 3">1ZS3-15</strain>
    </source>
</reference>
<evidence type="ECO:0000313" key="2">
    <source>
        <dbReference type="EMBL" id="OAS19259.1"/>
    </source>
</evidence>
<keyword evidence="1" id="KW-0175">Coiled coil</keyword>